<dbReference type="EMBL" id="BAZW01000011">
    <property type="protein sequence ID" value="GAO29642.1"/>
    <property type="molecule type" value="Genomic_DNA"/>
</dbReference>
<dbReference type="SUPFAM" id="SSF56300">
    <property type="entry name" value="Metallo-dependent phosphatases"/>
    <property type="match status" value="1"/>
</dbReference>
<dbReference type="STRING" id="1236989.JCM15548_11853"/>
<organism evidence="1 2">
    <name type="scientific">Geofilum rubicundum JCM 15548</name>
    <dbReference type="NCBI Taxonomy" id="1236989"/>
    <lineage>
        <taxon>Bacteria</taxon>
        <taxon>Pseudomonadati</taxon>
        <taxon>Bacteroidota</taxon>
        <taxon>Bacteroidia</taxon>
        <taxon>Marinilabiliales</taxon>
        <taxon>Marinilabiliaceae</taxon>
        <taxon>Geofilum</taxon>
    </lineage>
</organism>
<comment type="caution">
    <text evidence="1">The sequence shown here is derived from an EMBL/GenBank/DDBJ whole genome shotgun (WGS) entry which is preliminary data.</text>
</comment>
<keyword evidence="2" id="KW-1185">Reference proteome</keyword>
<name>A0A0E9LVN3_9BACT</name>
<dbReference type="OrthoDB" id="356681at2"/>
<dbReference type="RefSeq" id="WP_062124071.1">
    <property type="nucleotide sequence ID" value="NZ_BAZW01000011.1"/>
</dbReference>
<evidence type="ECO:0000313" key="1">
    <source>
        <dbReference type="EMBL" id="GAO29642.1"/>
    </source>
</evidence>
<reference evidence="1 2" key="1">
    <citation type="journal article" date="2015" name="Microbes Environ.">
        <title>Distribution and evolution of nitrogen fixation genes in the phylum bacteroidetes.</title>
        <authorList>
            <person name="Inoue J."/>
            <person name="Oshima K."/>
            <person name="Suda W."/>
            <person name="Sakamoto M."/>
            <person name="Iino T."/>
            <person name="Noda S."/>
            <person name="Hongoh Y."/>
            <person name="Hattori M."/>
            <person name="Ohkuma M."/>
        </authorList>
    </citation>
    <scope>NUCLEOTIDE SEQUENCE [LARGE SCALE GENOMIC DNA]</scope>
    <source>
        <strain evidence="1">JCM 15548</strain>
    </source>
</reference>
<dbReference type="InterPro" id="IPR029052">
    <property type="entry name" value="Metallo-depent_PP-like"/>
</dbReference>
<dbReference type="PANTHER" id="PTHR37844:SF1">
    <property type="entry name" value="CALCINEURIN-LIKE PHOSPHOESTERASE DOMAIN-CONTAINING PROTEIN"/>
    <property type="match status" value="1"/>
</dbReference>
<dbReference type="AlphaFoldDB" id="A0A0E9LVN3"/>
<dbReference type="Proteomes" id="UP000032900">
    <property type="component" value="Unassembled WGS sequence"/>
</dbReference>
<gene>
    <name evidence="1" type="ORF">JCM15548_11853</name>
</gene>
<sequence>MKIVKTEKLAVFTHHCPTFLNYPEQYKGDVLNEAFAVELHHLIELSEIAFWVYGHHHCNTPEFFISKSQLITNQLGYVQRNEHQLFEANKCIDL</sequence>
<evidence type="ECO:0000313" key="2">
    <source>
        <dbReference type="Proteomes" id="UP000032900"/>
    </source>
</evidence>
<accession>A0A0E9LVN3</accession>
<dbReference type="PANTHER" id="PTHR37844">
    <property type="entry name" value="SER/THR PROTEIN PHOSPHATASE SUPERFAMILY (AFU_ORTHOLOGUE AFUA_1G14840)"/>
    <property type="match status" value="1"/>
</dbReference>
<protein>
    <submittedName>
        <fullName evidence="1">Ser/Thr protein phosphatase family protein</fullName>
    </submittedName>
</protein>
<proteinExistence type="predicted"/>